<dbReference type="AlphaFoldDB" id="A0A1Y2HAK0"/>
<evidence type="ECO:0000256" key="2">
    <source>
        <dbReference type="SAM" id="Phobius"/>
    </source>
</evidence>
<keyword evidence="2" id="KW-1133">Transmembrane helix</keyword>
<keyword evidence="2" id="KW-0812">Transmembrane</keyword>
<evidence type="ECO:0000256" key="1">
    <source>
        <dbReference type="SAM" id="MobiDB-lite"/>
    </source>
</evidence>
<gene>
    <name evidence="3" type="ORF">BCR44DRAFT_167353</name>
</gene>
<feature type="compositionally biased region" description="Basic and acidic residues" evidence="1">
    <location>
        <begin position="9"/>
        <end position="19"/>
    </location>
</feature>
<protein>
    <recommendedName>
        <fullName evidence="5">Transmembrane protein</fullName>
    </recommendedName>
</protein>
<evidence type="ECO:0000313" key="3">
    <source>
        <dbReference type="EMBL" id="ORZ31618.1"/>
    </source>
</evidence>
<accession>A0A1Y2HAK0</accession>
<keyword evidence="2" id="KW-0472">Membrane</keyword>
<feature type="transmembrane region" description="Helical" evidence="2">
    <location>
        <begin position="55"/>
        <end position="79"/>
    </location>
</feature>
<comment type="caution">
    <text evidence="3">The sequence shown here is derived from an EMBL/GenBank/DDBJ whole genome shotgun (WGS) entry which is preliminary data.</text>
</comment>
<evidence type="ECO:0008006" key="5">
    <source>
        <dbReference type="Google" id="ProtNLM"/>
    </source>
</evidence>
<feature type="region of interest" description="Disordered" evidence="1">
    <location>
        <begin position="1"/>
        <end position="33"/>
    </location>
</feature>
<dbReference type="EMBL" id="MCFL01000057">
    <property type="protein sequence ID" value="ORZ31618.1"/>
    <property type="molecule type" value="Genomic_DNA"/>
</dbReference>
<sequence>MNAAATDNHGNHGRDESDLRPNSQSEPEHHVAVGPAGAASPMVQFKAMLDLRMSIFWGNMLLVVPLVLYPVIYLIIFFASDASSYPPAPHIIPPYWDFRWFMPRIPSYVGGGSTSDPAASNAMIAAVNASVQAIRVSNEGKDSVDMIPSLWHRANTLDELKELLANLTGSNPLRDEFRPDATPPVGGFMLHSIPTAQQPSQRFNVSIVVDPTPYKWAWGVPVAMLNSVHSGVQDVLPPLRNRNVSADAKVAMSDTKSAALDRVFALYQNATAAGRKVIPPWSMDLAGEQHAYRLTGTERADYISPITVPLLLFSVYVWNPASLVSAHVGAVFLPCDQLSHALHLLLFGHGWVPANHLLRHGLYCLVVHAVALDLAIADHCHDDFVLLHRRDRSRSVFVCIQVEKLCSRCFVLVYSDRVRWSDAVACVRVCAFIHRRLDPLMHPPVICHHRHL</sequence>
<dbReference type="Proteomes" id="UP000193411">
    <property type="component" value="Unassembled WGS sequence"/>
</dbReference>
<name>A0A1Y2HAK0_9FUNG</name>
<proteinExistence type="predicted"/>
<keyword evidence="4" id="KW-1185">Reference proteome</keyword>
<reference evidence="3 4" key="1">
    <citation type="submission" date="2016-07" db="EMBL/GenBank/DDBJ databases">
        <title>Pervasive Adenine N6-methylation of Active Genes in Fungi.</title>
        <authorList>
            <consortium name="DOE Joint Genome Institute"/>
            <person name="Mondo S.J."/>
            <person name="Dannebaum R.O."/>
            <person name="Kuo R.C."/>
            <person name="Labutti K."/>
            <person name="Haridas S."/>
            <person name="Kuo A."/>
            <person name="Salamov A."/>
            <person name="Ahrendt S.R."/>
            <person name="Lipzen A."/>
            <person name="Sullivan W."/>
            <person name="Andreopoulos W.B."/>
            <person name="Clum A."/>
            <person name="Lindquist E."/>
            <person name="Daum C."/>
            <person name="Ramamoorthy G.K."/>
            <person name="Gryganskyi A."/>
            <person name="Culley D."/>
            <person name="Magnuson J.K."/>
            <person name="James T.Y."/>
            <person name="O'Malley M.A."/>
            <person name="Stajich J.E."/>
            <person name="Spatafora J.W."/>
            <person name="Visel A."/>
            <person name="Grigoriev I.V."/>
        </authorList>
    </citation>
    <scope>NUCLEOTIDE SEQUENCE [LARGE SCALE GENOMIC DNA]</scope>
    <source>
        <strain evidence="3 4">PL171</strain>
    </source>
</reference>
<evidence type="ECO:0000313" key="4">
    <source>
        <dbReference type="Proteomes" id="UP000193411"/>
    </source>
</evidence>
<organism evidence="3 4">
    <name type="scientific">Catenaria anguillulae PL171</name>
    <dbReference type="NCBI Taxonomy" id="765915"/>
    <lineage>
        <taxon>Eukaryota</taxon>
        <taxon>Fungi</taxon>
        <taxon>Fungi incertae sedis</taxon>
        <taxon>Blastocladiomycota</taxon>
        <taxon>Blastocladiomycetes</taxon>
        <taxon>Blastocladiales</taxon>
        <taxon>Catenariaceae</taxon>
        <taxon>Catenaria</taxon>
    </lineage>
</organism>